<sequence length="51" mass="5276">MGSCINPVYVGDVRGYEGSEGGGSITMDAADPPHSPSSRHTFKAPVAELAR</sequence>
<reference evidence="3" key="1">
    <citation type="submission" date="2016-10" db="EMBL/GenBank/DDBJ databases">
        <authorList>
            <person name="Varghese N."/>
            <person name="Submissions S."/>
        </authorList>
    </citation>
    <scope>NUCLEOTIDE SEQUENCE [LARGE SCALE GENOMIC DNA]</scope>
    <source>
        <strain evidence="3">ATCC 700689</strain>
    </source>
</reference>
<dbReference type="AlphaFoldDB" id="A0A1G7X6A1"/>
<evidence type="ECO:0000256" key="1">
    <source>
        <dbReference type="SAM" id="MobiDB-lite"/>
    </source>
</evidence>
<evidence type="ECO:0000313" key="3">
    <source>
        <dbReference type="Proteomes" id="UP000182894"/>
    </source>
</evidence>
<protein>
    <submittedName>
        <fullName evidence="2">Uncharacterized protein</fullName>
    </submittedName>
</protein>
<keyword evidence="3" id="KW-1185">Reference proteome</keyword>
<organism evidence="2 3">
    <name type="scientific">Pseudomonas abietaniphila</name>
    <dbReference type="NCBI Taxonomy" id="89065"/>
    <lineage>
        <taxon>Bacteria</taxon>
        <taxon>Pseudomonadati</taxon>
        <taxon>Pseudomonadota</taxon>
        <taxon>Gammaproteobacteria</taxon>
        <taxon>Pseudomonadales</taxon>
        <taxon>Pseudomonadaceae</taxon>
        <taxon>Pseudomonas</taxon>
    </lineage>
</organism>
<gene>
    <name evidence="2" type="ORF">SAMN05216605_103182</name>
</gene>
<feature type="region of interest" description="Disordered" evidence="1">
    <location>
        <begin position="16"/>
        <end position="51"/>
    </location>
</feature>
<evidence type="ECO:0000313" key="2">
    <source>
        <dbReference type="EMBL" id="SDG79738.1"/>
    </source>
</evidence>
<dbReference type="EMBL" id="FNCO01000003">
    <property type="protein sequence ID" value="SDG79738.1"/>
    <property type="molecule type" value="Genomic_DNA"/>
</dbReference>
<accession>A0A1G7X6A1</accession>
<proteinExistence type="predicted"/>
<name>A0A1G7X6A1_9PSED</name>
<dbReference type="Proteomes" id="UP000182894">
    <property type="component" value="Unassembled WGS sequence"/>
</dbReference>